<accession>A0A2P1P7V0</accession>
<dbReference type="Proteomes" id="UP000241762">
    <property type="component" value="Chromosome"/>
</dbReference>
<dbReference type="EMBL" id="CP027845">
    <property type="protein sequence ID" value="AVP87350.1"/>
    <property type="molecule type" value="Genomic_DNA"/>
</dbReference>
<organism evidence="2 3">
    <name type="scientific">Candidatus Phycorickettsia trachydisci</name>
    <dbReference type="NCBI Taxonomy" id="2115978"/>
    <lineage>
        <taxon>Bacteria</taxon>
        <taxon>Pseudomonadati</taxon>
        <taxon>Pseudomonadota</taxon>
        <taxon>Alphaproteobacteria</taxon>
        <taxon>Rickettsiales</taxon>
        <taxon>Rickettsiaceae</taxon>
        <taxon>Candidatus Phycorickettsia</taxon>
    </lineage>
</organism>
<dbReference type="PANTHER" id="PTHR32385:SF15">
    <property type="entry name" value="INOSITOL PHOSPHOCERAMIDE MANNOSYLTRANSFERASE 1"/>
    <property type="match status" value="1"/>
</dbReference>
<sequence length="580" mass="68331">MLRIIFFVIFLLQSSTIISYAYKVLDVDFIESMSDNDAVAKQILEYNIENLKIFQKQYKAKKPSKMPYVDRPLIPKVMHHIWFGEDIPPLYLHYLDECKKLYPDWEFKFWNEKDIDNLGIRYRDAYDKIKSYAGKSDIARYEILYRFGGVYKDLDVKCFRPIDDLNHKYTFFAAIEPVGKPIKAPWKFILNNGIIGSSPGNPILRDTLTIINNELDHNLQEFEKNISMNIHQLAIKSSMLPLTEGFLNQSSIHDKNIALPSTYFLSLLNFTFKPVRSLRKWRQKLSEISYDPMKPQFHFLRPESLMFHNYRIEDKREIPYCDFDYGNHMNTVKINLVLKGLEIHKRKMLKVFQRLYTQTIPAKGRLNLNRNSKTPQTIHFVIFNKSERVKLEKNLPTWEILNRNFAIKVWDEEKLKKSFSDINFNIDSLDLDCLRFYFGLRILEKFGGTYANYLAKPHQPIFELNNRFNFYAGLMPIVNRTDPVILSQKLIGAKKGHPIISNTLKKVNYKNLDSVKKIGEIFTLEAYHDIHLTGTNIILPAIYFEPKAPNYTENTLDYIKRLYSKESKAFSTYTQFTVVE</sequence>
<proteinExistence type="predicted"/>
<dbReference type="GO" id="GO:0016020">
    <property type="term" value="C:membrane"/>
    <property type="evidence" value="ECO:0007669"/>
    <property type="project" value="GOC"/>
</dbReference>
<dbReference type="KEGG" id="ptc:phytr_3990"/>
<dbReference type="PANTHER" id="PTHR32385">
    <property type="entry name" value="MANNOSYL PHOSPHORYLINOSITOL CERAMIDE SYNTHASE"/>
    <property type="match status" value="1"/>
</dbReference>
<keyword evidence="1" id="KW-0808">Transferase</keyword>
<name>A0A2P1P7V0_9RICK</name>
<dbReference type="OrthoDB" id="277808at2"/>
<dbReference type="Pfam" id="PF04488">
    <property type="entry name" value="Gly_transf_sug"/>
    <property type="match status" value="1"/>
</dbReference>
<gene>
    <name evidence="2" type="ORF">phytr_3990</name>
</gene>
<dbReference type="GO" id="GO:0051999">
    <property type="term" value="P:mannosyl-inositol phosphorylceramide biosynthetic process"/>
    <property type="evidence" value="ECO:0007669"/>
    <property type="project" value="TreeGrafter"/>
</dbReference>
<dbReference type="GO" id="GO:0000030">
    <property type="term" value="F:mannosyltransferase activity"/>
    <property type="evidence" value="ECO:0007669"/>
    <property type="project" value="TreeGrafter"/>
</dbReference>
<dbReference type="AlphaFoldDB" id="A0A2P1P7V0"/>
<evidence type="ECO:0000256" key="1">
    <source>
        <dbReference type="ARBA" id="ARBA00022679"/>
    </source>
</evidence>
<evidence type="ECO:0000313" key="2">
    <source>
        <dbReference type="EMBL" id="AVP87350.1"/>
    </source>
</evidence>
<dbReference type="InterPro" id="IPR029044">
    <property type="entry name" value="Nucleotide-diphossugar_trans"/>
</dbReference>
<dbReference type="InterPro" id="IPR007577">
    <property type="entry name" value="GlycoTrfase_DXD_sugar-bd_CS"/>
</dbReference>
<dbReference type="InterPro" id="IPR051706">
    <property type="entry name" value="Glycosyltransferase_domain"/>
</dbReference>
<dbReference type="SUPFAM" id="SSF53448">
    <property type="entry name" value="Nucleotide-diphospho-sugar transferases"/>
    <property type="match status" value="1"/>
</dbReference>
<dbReference type="Gene3D" id="3.90.550.20">
    <property type="match status" value="1"/>
</dbReference>
<protein>
    <submittedName>
        <fullName evidence="2">Uncharacterized protein</fullName>
    </submittedName>
</protein>
<evidence type="ECO:0000313" key="3">
    <source>
        <dbReference type="Proteomes" id="UP000241762"/>
    </source>
</evidence>
<dbReference type="RefSeq" id="WP_106874216.1">
    <property type="nucleotide sequence ID" value="NZ_CP027845.1"/>
</dbReference>
<keyword evidence="3" id="KW-1185">Reference proteome</keyword>
<reference evidence="2 3" key="1">
    <citation type="submission" date="2018-03" db="EMBL/GenBank/DDBJ databases">
        <title>A gene transfer event suggests a long-term partnership between eustigmatophyte algae and a novel lineage of endosymbiotic bacteria.</title>
        <authorList>
            <person name="Yurchenko T."/>
            <person name="Sevcikova T."/>
            <person name="Pribyl P."/>
            <person name="El Karkouri K."/>
            <person name="Klimes V."/>
            <person name="Amaral R."/>
            <person name="Zbrankova V."/>
            <person name="Kim E."/>
            <person name="Raoult D."/>
            <person name="Santos L.M.A."/>
            <person name="Elias M."/>
        </authorList>
    </citation>
    <scope>NUCLEOTIDE SEQUENCE [LARGE SCALE GENOMIC DNA]</scope>
    <source>
        <strain evidence="2">CCALA 838</strain>
    </source>
</reference>